<dbReference type="EMBL" id="SOHN01000009">
    <property type="protein sequence ID" value="TFD89298.1"/>
    <property type="molecule type" value="Genomic_DNA"/>
</dbReference>
<dbReference type="GO" id="GO:0016491">
    <property type="term" value="F:oxidoreductase activity"/>
    <property type="evidence" value="ECO:0007669"/>
    <property type="project" value="InterPro"/>
</dbReference>
<dbReference type="PANTHER" id="PTHR36151:SF3">
    <property type="entry name" value="ER-BOUND OXYGENASE MPAB_MPAB'_RUBBER OXYGENASE CATALYTIC DOMAIN-CONTAINING PROTEIN"/>
    <property type="match status" value="1"/>
</dbReference>
<organism evidence="2 3">
    <name type="scientific">Cryobacterium serini</name>
    <dbReference type="NCBI Taxonomy" id="1259201"/>
    <lineage>
        <taxon>Bacteria</taxon>
        <taxon>Bacillati</taxon>
        <taxon>Actinomycetota</taxon>
        <taxon>Actinomycetes</taxon>
        <taxon>Micrococcales</taxon>
        <taxon>Microbacteriaceae</taxon>
        <taxon>Cryobacterium</taxon>
    </lineage>
</organism>
<gene>
    <name evidence="2" type="ORF">E3T51_06860</name>
</gene>
<dbReference type="Proteomes" id="UP000297626">
    <property type="component" value="Unassembled WGS sequence"/>
</dbReference>
<evidence type="ECO:0000313" key="2">
    <source>
        <dbReference type="EMBL" id="TFD89298.1"/>
    </source>
</evidence>
<name>A0A4R9BSF2_9MICO</name>
<proteinExistence type="predicted"/>
<dbReference type="PANTHER" id="PTHR36151">
    <property type="entry name" value="BLR2777 PROTEIN"/>
    <property type="match status" value="1"/>
</dbReference>
<evidence type="ECO:0000313" key="3">
    <source>
        <dbReference type="Proteomes" id="UP000297626"/>
    </source>
</evidence>
<dbReference type="Pfam" id="PF09995">
    <property type="entry name" value="MPAB_Lcp_cat"/>
    <property type="match status" value="1"/>
</dbReference>
<dbReference type="AlphaFoldDB" id="A0A4R9BSF2"/>
<keyword evidence="3" id="KW-1185">Reference proteome</keyword>
<feature type="domain" description="ER-bound oxygenase mpaB/mpaB'/Rubber oxygenase catalytic" evidence="1">
    <location>
        <begin position="7"/>
        <end position="226"/>
    </location>
</feature>
<dbReference type="InterPro" id="IPR018713">
    <property type="entry name" value="MPAB/Lcp_cat_dom"/>
</dbReference>
<protein>
    <submittedName>
        <fullName evidence="2">DUF2236 domain-containing protein</fullName>
    </submittedName>
</protein>
<reference evidence="2 3" key="1">
    <citation type="submission" date="2019-03" db="EMBL/GenBank/DDBJ databases">
        <title>Genomics of glacier-inhabiting Cryobacterium strains.</title>
        <authorList>
            <person name="Liu Q."/>
            <person name="Xin Y.-H."/>
        </authorList>
    </citation>
    <scope>NUCLEOTIDE SEQUENCE [LARGE SCALE GENOMIC DNA]</scope>
    <source>
        <strain evidence="2 3">Sr54</strain>
    </source>
</reference>
<sequence>MQGVAGEGILIAAGGRAILLQLANPAIGHGVADHSNFAARPLDRLNGTLSFVYATVFGTADLAAAMAARVNHAHVPVHSTGTTPRYNAFTPELQLWVAATLYDSATHLHALIYGPLDEATADAVYLEYSRLGTSLQVPPELWPTDRVAFRQYWDEQLQLLRTDAVTRAVAHELLHSRPAPFWYRAALPLARLMTAGLLPPHVRVLFDLPWSEQHQRRFDRALHSIRFIYPRLPRALRHWPKNHYLRVLRKSHLRRSTASAPAPVL</sequence>
<evidence type="ECO:0000259" key="1">
    <source>
        <dbReference type="Pfam" id="PF09995"/>
    </source>
</evidence>
<comment type="caution">
    <text evidence="2">The sequence shown here is derived from an EMBL/GenBank/DDBJ whole genome shotgun (WGS) entry which is preliminary data.</text>
</comment>
<accession>A0A4R9BSF2</accession>